<keyword evidence="3" id="KW-1133">Transmembrane helix</keyword>
<dbReference type="EMBL" id="VNJK01000001">
    <property type="protein sequence ID" value="TVX93701.1"/>
    <property type="molecule type" value="Genomic_DNA"/>
</dbReference>
<evidence type="ECO:0000313" key="5">
    <source>
        <dbReference type="Proteomes" id="UP000318102"/>
    </source>
</evidence>
<comment type="similarity">
    <text evidence="1">Belongs to the GerABKA family.</text>
</comment>
<evidence type="ECO:0000313" key="4">
    <source>
        <dbReference type="EMBL" id="TVX93701.1"/>
    </source>
</evidence>
<comment type="caution">
    <text evidence="4">The sequence shown here is derived from an EMBL/GenBank/DDBJ whole genome shotgun (WGS) entry which is preliminary data.</text>
</comment>
<dbReference type="GO" id="GO:0009847">
    <property type="term" value="P:spore germination"/>
    <property type="evidence" value="ECO:0007669"/>
    <property type="project" value="InterPro"/>
</dbReference>
<dbReference type="Proteomes" id="UP000318102">
    <property type="component" value="Unassembled WGS sequence"/>
</dbReference>
<sequence length="484" mass="53991">MKAVVKMSILNRLHDVFAENCQWTCRFFSIHGSTVHVMFLNNVADDELLSEGILRPLQKLDVHAVEQLTPDLLLGQLPLKKGELSHDLDQICHKLMLGWSYVWIQDCSEGLLMCTAAHHERTLSKAEIESDEYGPQVAFVEELSTNLALLYKLLPDSKLCVSSLEMGNVSKTVVNIVYLKEYANEDQVALLRSRISSLQHINGMLDSLKLAQLLDDNVATLFPTMLHTERPDRVCQGLLANKIALFVDGSPFAVLCPVTIYEFFHAGSDMYQRWIVGVLLRLLRMSAIIASVFVTSIYVAAITFHYQVIPPELLKTLIESHSKVPFPPILEALMLEVMIELLRESSIRMPSKVGQTMGVVGGIVIGQAAVEAGFVSNILLMIVALGTLSSFVVSNFAMGNSLQIIRFPLIVLAGTWGGIGIVVGASFIIIHLARQTSLGVPYLQPMNMLDSKTDEHSVLRMIWKLMKREKSSYRIRKPKEDFAE</sequence>
<keyword evidence="5" id="KW-1185">Reference proteome</keyword>
<keyword evidence="3" id="KW-0812">Transmembrane</keyword>
<accession>A0A559J1I2</accession>
<evidence type="ECO:0000256" key="1">
    <source>
        <dbReference type="ARBA" id="ARBA00005278"/>
    </source>
</evidence>
<protein>
    <submittedName>
        <fullName evidence="4">Spore germination protein</fullName>
    </submittedName>
</protein>
<dbReference type="OrthoDB" id="1726708at2"/>
<dbReference type="InterPro" id="IPR004995">
    <property type="entry name" value="Spore_Ger"/>
</dbReference>
<keyword evidence="2 3" id="KW-0472">Membrane</keyword>
<reference evidence="4 5" key="1">
    <citation type="submission" date="2019-07" db="EMBL/GenBank/DDBJ databases">
        <authorList>
            <person name="Kim J."/>
        </authorList>
    </citation>
    <scope>NUCLEOTIDE SEQUENCE [LARGE SCALE GENOMIC DNA]</scope>
    <source>
        <strain evidence="4 5">N4</strain>
    </source>
</reference>
<gene>
    <name evidence="4" type="ORF">FPZ44_11910</name>
</gene>
<feature type="transmembrane region" description="Helical" evidence="3">
    <location>
        <begin position="409"/>
        <end position="433"/>
    </location>
</feature>
<name>A0A559J1I2_9BACL</name>
<dbReference type="Pfam" id="PF03323">
    <property type="entry name" value="GerA"/>
    <property type="match status" value="1"/>
</dbReference>
<dbReference type="PIRSF" id="PIRSF005690">
    <property type="entry name" value="GerBA"/>
    <property type="match status" value="1"/>
</dbReference>
<feature type="transmembrane region" description="Helical" evidence="3">
    <location>
        <begin position="378"/>
        <end position="397"/>
    </location>
</feature>
<dbReference type="InterPro" id="IPR050768">
    <property type="entry name" value="UPF0353/GerABKA_families"/>
</dbReference>
<dbReference type="PANTHER" id="PTHR22550">
    <property type="entry name" value="SPORE GERMINATION PROTEIN"/>
    <property type="match status" value="1"/>
</dbReference>
<organism evidence="4 5">
    <name type="scientific">Paenibacillus agilis</name>
    <dbReference type="NCBI Taxonomy" id="3020863"/>
    <lineage>
        <taxon>Bacteria</taxon>
        <taxon>Bacillati</taxon>
        <taxon>Bacillota</taxon>
        <taxon>Bacilli</taxon>
        <taxon>Bacillales</taxon>
        <taxon>Paenibacillaceae</taxon>
        <taxon>Paenibacillus</taxon>
    </lineage>
</organism>
<dbReference type="AlphaFoldDB" id="A0A559J1I2"/>
<dbReference type="GO" id="GO:0016020">
    <property type="term" value="C:membrane"/>
    <property type="evidence" value="ECO:0007669"/>
    <property type="project" value="InterPro"/>
</dbReference>
<evidence type="ECO:0000256" key="2">
    <source>
        <dbReference type="ARBA" id="ARBA00023136"/>
    </source>
</evidence>
<evidence type="ECO:0000256" key="3">
    <source>
        <dbReference type="SAM" id="Phobius"/>
    </source>
</evidence>
<proteinExistence type="inferred from homology"/>
<dbReference type="PANTHER" id="PTHR22550:SF5">
    <property type="entry name" value="LEUCINE ZIPPER PROTEIN 4"/>
    <property type="match status" value="1"/>
</dbReference>
<feature type="transmembrane region" description="Helical" evidence="3">
    <location>
        <begin position="282"/>
        <end position="304"/>
    </location>
</feature>